<dbReference type="Proteomes" id="UP000326202">
    <property type="component" value="Chromosome"/>
</dbReference>
<feature type="compositionally biased region" description="Basic residues" evidence="1">
    <location>
        <begin position="8"/>
        <end position="21"/>
    </location>
</feature>
<protein>
    <submittedName>
        <fullName evidence="2">Uncharacterized protein</fullName>
    </submittedName>
</protein>
<feature type="region of interest" description="Disordered" evidence="1">
    <location>
        <begin position="1"/>
        <end position="21"/>
    </location>
</feature>
<gene>
    <name evidence="2" type="ORF">FRZ44_27720</name>
</gene>
<proteinExistence type="predicted"/>
<name>A0A5J6MIT2_9PROT</name>
<dbReference type="AlphaFoldDB" id="A0A5J6MIT2"/>
<accession>A0A5J6MIT2</accession>
<organism evidence="2 3">
    <name type="scientific">Hypericibacter terrae</name>
    <dbReference type="NCBI Taxonomy" id="2602015"/>
    <lineage>
        <taxon>Bacteria</taxon>
        <taxon>Pseudomonadati</taxon>
        <taxon>Pseudomonadota</taxon>
        <taxon>Alphaproteobacteria</taxon>
        <taxon>Rhodospirillales</taxon>
        <taxon>Dongiaceae</taxon>
        <taxon>Hypericibacter</taxon>
    </lineage>
</organism>
<dbReference type="EMBL" id="CP042906">
    <property type="protein sequence ID" value="QEX17472.1"/>
    <property type="molecule type" value="Genomic_DNA"/>
</dbReference>
<evidence type="ECO:0000256" key="1">
    <source>
        <dbReference type="SAM" id="MobiDB-lite"/>
    </source>
</evidence>
<reference evidence="2 3" key="1">
    <citation type="submission" date="2019-08" db="EMBL/GenBank/DDBJ databases">
        <title>Hyperibacter terrae gen. nov., sp. nov. and Hyperibacter viscosus sp. nov., two new members in the family Rhodospirillaceae isolated from the rhizosphere of Hypericum perforatum.</title>
        <authorList>
            <person name="Noviana Z."/>
        </authorList>
    </citation>
    <scope>NUCLEOTIDE SEQUENCE [LARGE SCALE GENOMIC DNA]</scope>
    <source>
        <strain evidence="2 3">R5913</strain>
    </source>
</reference>
<evidence type="ECO:0000313" key="2">
    <source>
        <dbReference type="EMBL" id="QEX17472.1"/>
    </source>
</evidence>
<evidence type="ECO:0000313" key="3">
    <source>
        <dbReference type="Proteomes" id="UP000326202"/>
    </source>
</evidence>
<keyword evidence="3" id="KW-1185">Reference proteome</keyword>
<dbReference type="KEGG" id="htq:FRZ44_27720"/>
<sequence length="72" mass="8242">MPLITRAGPKKRPRKGSKARVRVTRLGQEREEIVAAIHQAYDVDKFDCEMPAVRLPKRKPTEPKPAKHRKGD</sequence>